<keyword evidence="4" id="KW-1185">Reference proteome</keyword>
<feature type="compositionally biased region" description="Basic residues" evidence="1">
    <location>
        <begin position="417"/>
        <end position="433"/>
    </location>
</feature>
<feature type="region of interest" description="Disordered" evidence="1">
    <location>
        <begin position="344"/>
        <end position="442"/>
    </location>
</feature>
<evidence type="ECO:0000256" key="2">
    <source>
        <dbReference type="SAM" id="SignalP"/>
    </source>
</evidence>
<feature type="compositionally biased region" description="Basic and acidic residues" evidence="1">
    <location>
        <begin position="345"/>
        <end position="359"/>
    </location>
</feature>
<keyword evidence="2" id="KW-0732">Signal</keyword>
<dbReference type="Proteomes" id="UP001620626">
    <property type="component" value="Unassembled WGS sequence"/>
</dbReference>
<evidence type="ECO:0000313" key="4">
    <source>
        <dbReference type="Proteomes" id="UP001620626"/>
    </source>
</evidence>
<proteinExistence type="predicted"/>
<evidence type="ECO:0000313" key="3">
    <source>
        <dbReference type="EMBL" id="KAL3082076.1"/>
    </source>
</evidence>
<evidence type="ECO:0000256" key="1">
    <source>
        <dbReference type="SAM" id="MobiDB-lite"/>
    </source>
</evidence>
<feature type="chain" id="PRO_5044753414" description="Effector protein" evidence="2">
    <location>
        <begin position="23"/>
        <end position="442"/>
    </location>
</feature>
<dbReference type="AlphaFoldDB" id="A0ABD2IX51"/>
<feature type="compositionally biased region" description="Acidic residues" evidence="1">
    <location>
        <begin position="376"/>
        <end position="405"/>
    </location>
</feature>
<evidence type="ECO:0008006" key="5">
    <source>
        <dbReference type="Google" id="ProtNLM"/>
    </source>
</evidence>
<dbReference type="EMBL" id="JBICBT010001121">
    <property type="protein sequence ID" value="KAL3082076.1"/>
    <property type="molecule type" value="Genomic_DNA"/>
</dbReference>
<comment type="caution">
    <text evidence="3">The sequence shown here is derived from an EMBL/GenBank/DDBJ whole genome shotgun (WGS) entry which is preliminary data.</text>
</comment>
<protein>
    <recommendedName>
        <fullName evidence="5">Effector protein</fullName>
    </recommendedName>
</protein>
<feature type="signal peptide" evidence="2">
    <location>
        <begin position="1"/>
        <end position="22"/>
    </location>
</feature>
<sequence>MMARASFALPLLLLLLPLFCVAMNENDGTVAEEGSANSETWIEKLACWLSEIGKICDVYTILPRSHYKILFIFGKFDNINDKNVQKIEIGTDDKGDFRWNFDEMMVQNKIVAAGDGPEVTVLLCRTSKKHCHVFWVYESFAEMREEMTKNEGRFYGAFQVMYEHYGHCISMENGTYFGETEQCQKSEMSQSDENSGMAYSPASCSHICDTYTILPRTYYKILLVFGELKNAHGEKVEVPKIEISTDENGTFRWNFDEMIVKNKTVASKDGKVTVLLCDLVKKECRIFRVYDNFGKMKMEMAQNEGRFYEHFQVMYEHCDHCISMENIGKRNEKGNYLGEVSQCQEQKEKDGTGEQKHPELPISTFPSFHTLASPEKEEEKEEDEKKEEEEKEEKKEEEEGEEGEDVPLLLGGGGHEKHGRTHHRSLRQRRVGHKQAEKEEAN</sequence>
<reference evidence="3 4" key="1">
    <citation type="submission" date="2024-10" db="EMBL/GenBank/DDBJ databases">
        <authorList>
            <person name="Kim D."/>
        </authorList>
    </citation>
    <scope>NUCLEOTIDE SEQUENCE [LARGE SCALE GENOMIC DNA]</scope>
    <source>
        <strain evidence="3">BH-2024</strain>
    </source>
</reference>
<gene>
    <name evidence="3" type="ORF">niasHT_031105</name>
</gene>
<organism evidence="3 4">
    <name type="scientific">Heterodera trifolii</name>
    <dbReference type="NCBI Taxonomy" id="157864"/>
    <lineage>
        <taxon>Eukaryota</taxon>
        <taxon>Metazoa</taxon>
        <taxon>Ecdysozoa</taxon>
        <taxon>Nematoda</taxon>
        <taxon>Chromadorea</taxon>
        <taxon>Rhabditida</taxon>
        <taxon>Tylenchina</taxon>
        <taxon>Tylenchomorpha</taxon>
        <taxon>Tylenchoidea</taxon>
        <taxon>Heteroderidae</taxon>
        <taxon>Heteroderinae</taxon>
        <taxon>Heterodera</taxon>
    </lineage>
</organism>
<name>A0ABD2IX51_9BILA</name>
<accession>A0ABD2IX51</accession>